<organism evidence="1 2">
    <name type="scientific">Hericium alpestre</name>
    <dbReference type="NCBI Taxonomy" id="135208"/>
    <lineage>
        <taxon>Eukaryota</taxon>
        <taxon>Fungi</taxon>
        <taxon>Dikarya</taxon>
        <taxon>Basidiomycota</taxon>
        <taxon>Agaricomycotina</taxon>
        <taxon>Agaricomycetes</taxon>
        <taxon>Russulales</taxon>
        <taxon>Hericiaceae</taxon>
        <taxon>Hericium</taxon>
    </lineage>
</organism>
<sequence length="521" mass="55072">MTQIQHTRVYGWRMEARNITVNNANTAGDGDVTVNNCQIAFDSTSGSEALAIIDATITNTPIFVRVPEPNSGSLTGSLVLNNIKLNNVPTGVVSSGQTVLNGGTTTINSWAQGNVFSGTNAKPRFLQDNIGDISKANVLLDSSGKVFGRGRPAYADYAVSQFVSVKSQGAHGDGHTDDTALLQKIFDQASFGFSSDRGHLILISSTLTIPAGTQIVGEAWSNIMGSGQTFQNQNIPQAVIRVGAPGSTGTVEISGIVFTTRAPANGAIVVEWNVHDPAGQQGAAGAWDTIIRLGGAAGTNIQEEQCSNAIDNTGDNCFAAFMGLHLTSGSSAYLEGLWVWLGDHDLDGSESIELMAFSGRGILSESQGPVWMVGTAAEHNVLYQYNLAGAANHYMGLIQTETAYYQPNPVPPSPFISNSNYLDPVFSGEGAGWALYVQNSSDILVFGGGLYSFFSAGIQIIEHCRQADQQLVNIDSSSSVGIYSFSTIGVIFQLSVDHKGVIPQSANPTGFAQVFTGWTQH</sequence>
<dbReference type="SUPFAM" id="SSF51126">
    <property type="entry name" value="Pectin lyase-like"/>
    <property type="match status" value="1"/>
</dbReference>
<evidence type="ECO:0008006" key="3">
    <source>
        <dbReference type="Google" id="ProtNLM"/>
    </source>
</evidence>
<dbReference type="Proteomes" id="UP000298061">
    <property type="component" value="Unassembled WGS sequence"/>
</dbReference>
<dbReference type="AlphaFoldDB" id="A0A4Z0A1Z4"/>
<dbReference type="InterPro" id="IPR011050">
    <property type="entry name" value="Pectin_lyase_fold/virulence"/>
</dbReference>
<evidence type="ECO:0000313" key="1">
    <source>
        <dbReference type="EMBL" id="TFY80470.1"/>
    </source>
</evidence>
<accession>A0A4Z0A1Z4</accession>
<name>A0A4Z0A1Z4_9AGAM</name>
<dbReference type="OrthoDB" id="1046782at2759"/>
<dbReference type="EMBL" id="SFCI01000335">
    <property type="protein sequence ID" value="TFY80470.1"/>
    <property type="molecule type" value="Genomic_DNA"/>
</dbReference>
<dbReference type="Gene3D" id="2.160.20.10">
    <property type="entry name" value="Single-stranded right-handed beta-helix, Pectin lyase-like"/>
    <property type="match status" value="2"/>
</dbReference>
<gene>
    <name evidence="1" type="ORF">EWM64_g3548</name>
</gene>
<reference evidence="1 2" key="1">
    <citation type="submission" date="2019-02" db="EMBL/GenBank/DDBJ databases">
        <title>Genome sequencing of the rare red list fungi Hericium alpestre (H. flagellum).</title>
        <authorList>
            <person name="Buettner E."/>
            <person name="Kellner H."/>
        </authorList>
    </citation>
    <scope>NUCLEOTIDE SEQUENCE [LARGE SCALE GENOMIC DNA]</scope>
    <source>
        <strain evidence="1 2">DSM 108284</strain>
    </source>
</reference>
<dbReference type="InterPro" id="IPR012334">
    <property type="entry name" value="Pectin_lyas_fold"/>
</dbReference>
<dbReference type="STRING" id="135208.A0A4Z0A1Z4"/>
<evidence type="ECO:0000313" key="2">
    <source>
        <dbReference type="Proteomes" id="UP000298061"/>
    </source>
</evidence>
<keyword evidence="2" id="KW-1185">Reference proteome</keyword>
<protein>
    <recommendedName>
        <fullName evidence="3">Pectate lyase superfamily protein domain-containing protein</fullName>
    </recommendedName>
</protein>
<proteinExistence type="predicted"/>
<comment type="caution">
    <text evidence="1">The sequence shown here is derived from an EMBL/GenBank/DDBJ whole genome shotgun (WGS) entry which is preliminary data.</text>
</comment>